<keyword evidence="1" id="KW-0812">Transmembrane</keyword>
<dbReference type="AlphaFoldDB" id="A0A0D7CHU2"/>
<gene>
    <name evidence="2" type="ORF">SNA_21185</name>
</gene>
<comment type="caution">
    <text evidence="2">The sequence shown here is derived from an EMBL/GenBank/DDBJ whole genome shotgun (WGS) entry which is preliminary data.</text>
</comment>
<feature type="transmembrane region" description="Helical" evidence="1">
    <location>
        <begin position="6"/>
        <end position="23"/>
    </location>
</feature>
<keyword evidence="3" id="KW-1185">Reference proteome</keyword>
<evidence type="ECO:0000313" key="3">
    <source>
        <dbReference type="Proteomes" id="UP000032458"/>
    </source>
</evidence>
<evidence type="ECO:0000256" key="1">
    <source>
        <dbReference type="SAM" id="Phobius"/>
    </source>
</evidence>
<protein>
    <submittedName>
        <fullName evidence="2">Uncharacterized protein</fullName>
    </submittedName>
</protein>
<organism evidence="2 3">
    <name type="scientific">Streptomyces natalensis ATCC 27448</name>
    <dbReference type="NCBI Taxonomy" id="1240678"/>
    <lineage>
        <taxon>Bacteria</taxon>
        <taxon>Bacillati</taxon>
        <taxon>Actinomycetota</taxon>
        <taxon>Actinomycetes</taxon>
        <taxon>Kitasatosporales</taxon>
        <taxon>Streptomycetaceae</taxon>
        <taxon>Streptomyces</taxon>
    </lineage>
</organism>
<proteinExistence type="predicted"/>
<reference evidence="2 3" key="1">
    <citation type="submission" date="2014-09" db="EMBL/GenBank/DDBJ databases">
        <title>Draft genome sequence of Streptomyces natalensis ATCC 27448, producer of the antifungal pimaricin.</title>
        <authorList>
            <person name="Mendes M.V."/>
            <person name="Beites T."/>
            <person name="Pires S."/>
            <person name="Santos C.L."/>
            <person name="Moradas-Ferreira P."/>
        </authorList>
    </citation>
    <scope>NUCLEOTIDE SEQUENCE [LARGE SCALE GENOMIC DNA]</scope>
    <source>
        <strain evidence="2 3">ATCC 27448</strain>
    </source>
</reference>
<name>A0A0D7CHU2_9ACTN</name>
<sequence length="185" mass="20065">MDEGTAALIVGIMAAASAVLAFFGGKMGAKIGADALRKQVDDQAKNEYAHWVRRERRQIFGETLRAYSQLAQTLTKLRIAIHEDETTDQLIEAAVEERALLHISCYNTRLLGPASVHEAAVQLSEAAQTGVEAHKAVAFLAVNGNAIQRADALRDLSAARNEMGSHLTSFTRASREVLLEPPTVE</sequence>
<keyword evidence="1" id="KW-0472">Membrane</keyword>
<dbReference type="RefSeq" id="WP_030063416.1">
    <property type="nucleotide sequence ID" value="NZ_JRKI01000029.1"/>
</dbReference>
<evidence type="ECO:0000313" key="2">
    <source>
        <dbReference type="EMBL" id="KIZ15819.1"/>
    </source>
</evidence>
<keyword evidence="1" id="KW-1133">Transmembrane helix</keyword>
<dbReference type="PATRIC" id="fig|1240678.4.peg.4497"/>
<accession>A0A0D7CHU2</accession>
<dbReference type="EMBL" id="JRKI01000029">
    <property type="protein sequence ID" value="KIZ15819.1"/>
    <property type="molecule type" value="Genomic_DNA"/>
</dbReference>
<dbReference type="Proteomes" id="UP000032458">
    <property type="component" value="Unassembled WGS sequence"/>
</dbReference>